<dbReference type="InterPro" id="IPR003593">
    <property type="entry name" value="AAA+_ATPase"/>
</dbReference>
<evidence type="ECO:0000256" key="12">
    <source>
        <dbReference type="ARBA" id="ARBA00025337"/>
    </source>
</evidence>
<dbReference type="InterPro" id="IPR020006">
    <property type="entry name" value="FlhF"/>
</dbReference>
<dbReference type="Gene3D" id="1.20.120.1380">
    <property type="entry name" value="Flagellar FlhF biosynthesis protein, N domain"/>
    <property type="match status" value="1"/>
</dbReference>
<dbReference type="GO" id="GO:0005047">
    <property type="term" value="F:signal recognition particle binding"/>
    <property type="evidence" value="ECO:0007669"/>
    <property type="project" value="TreeGrafter"/>
</dbReference>
<evidence type="ECO:0000256" key="14">
    <source>
        <dbReference type="SAM" id="MobiDB-lite"/>
    </source>
</evidence>
<name>A0A3B1CA84_9ZZZZ</name>
<dbReference type="SMART" id="SM00962">
    <property type="entry name" value="SRP54"/>
    <property type="match status" value="1"/>
</dbReference>
<dbReference type="PANTHER" id="PTHR43134">
    <property type="entry name" value="SIGNAL RECOGNITION PARTICLE RECEPTOR SUBUNIT ALPHA"/>
    <property type="match status" value="1"/>
</dbReference>
<dbReference type="GO" id="GO:0005525">
    <property type="term" value="F:GTP binding"/>
    <property type="evidence" value="ECO:0007669"/>
    <property type="project" value="UniProtKB-KW"/>
</dbReference>
<dbReference type="AlphaFoldDB" id="A0A3B1CA84"/>
<evidence type="ECO:0000256" key="7">
    <source>
        <dbReference type="ARBA" id="ARBA00022795"/>
    </source>
</evidence>
<dbReference type="GO" id="GO:0005886">
    <property type="term" value="C:plasma membrane"/>
    <property type="evidence" value="ECO:0007669"/>
    <property type="project" value="UniProtKB-SubCell"/>
</dbReference>
<dbReference type="NCBIfam" id="TIGR03499">
    <property type="entry name" value="FlhF"/>
    <property type="match status" value="1"/>
</dbReference>
<dbReference type="EMBL" id="UOFZ01000133">
    <property type="protein sequence ID" value="VAX13757.1"/>
    <property type="molecule type" value="Genomic_DNA"/>
</dbReference>
<keyword evidence="5" id="KW-1003">Cell membrane</keyword>
<keyword evidence="11" id="KW-1006">Bacterial flagellum protein export</keyword>
<keyword evidence="7" id="KW-1005">Bacterial flagellum biogenesis</keyword>
<comment type="subcellular location">
    <subcellularLocation>
        <location evidence="1">Cell membrane</location>
        <topology evidence="1">Peripheral membrane protein</topology>
        <orientation evidence="1">Cytoplasmic side</orientation>
    </subcellularLocation>
</comment>
<dbReference type="CDD" id="cd17873">
    <property type="entry name" value="FlhF"/>
    <property type="match status" value="1"/>
</dbReference>
<organism evidence="17">
    <name type="scientific">hydrothermal vent metagenome</name>
    <dbReference type="NCBI Taxonomy" id="652676"/>
    <lineage>
        <taxon>unclassified sequences</taxon>
        <taxon>metagenomes</taxon>
        <taxon>ecological metagenomes</taxon>
    </lineage>
</organism>
<evidence type="ECO:0000256" key="13">
    <source>
        <dbReference type="ARBA" id="ARBA00030866"/>
    </source>
</evidence>
<dbReference type="GO" id="GO:0006614">
    <property type="term" value="P:SRP-dependent cotranslational protein targeting to membrane"/>
    <property type="evidence" value="ECO:0007669"/>
    <property type="project" value="InterPro"/>
</dbReference>
<dbReference type="PANTHER" id="PTHR43134:SF3">
    <property type="entry name" value="FLAGELLAR BIOSYNTHESIS PROTEIN FLHF"/>
    <property type="match status" value="1"/>
</dbReference>
<keyword evidence="9" id="KW-0342">GTP-binding</keyword>
<evidence type="ECO:0000256" key="2">
    <source>
        <dbReference type="ARBA" id="ARBA00008531"/>
    </source>
</evidence>
<evidence type="ECO:0000259" key="16">
    <source>
        <dbReference type="SMART" id="SM00962"/>
    </source>
</evidence>
<evidence type="ECO:0000256" key="6">
    <source>
        <dbReference type="ARBA" id="ARBA00022741"/>
    </source>
</evidence>
<dbReference type="InterPro" id="IPR047040">
    <property type="entry name" value="FlhF__GTPase_dom"/>
</dbReference>
<evidence type="ECO:0000256" key="10">
    <source>
        <dbReference type="ARBA" id="ARBA00023136"/>
    </source>
</evidence>
<keyword evidence="17" id="KW-0282">Flagellum</keyword>
<keyword evidence="10" id="KW-0472">Membrane</keyword>
<keyword evidence="17" id="KW-0966">Cell projection</keyword>
<protein>
    <recommendedName>
        <fullName evidence="3">Flagellar biosynthesis protein FlhF</fullName>
    </recommendedName>
    <alternativeName>
        <fullName evidence="13">Flagella-associated GTP-binding protein</fullName>
    </alternativeName>
</protein>
<dbReference type="GO" id="GO:0015031">
    <property type="term" value="P:protein transport"/>
    <property type="evidence" value="ECO:0007669"/>
    <property type="project" value="UniProtKB-KW"/>
</dbReference>
<comment type="similarity">
    <text evidence="2">Belongs to the GTP-binding SRP family.</text>
</comment>
<evidence type="ECO:0000259" key="15">
    <source>
        <dbReference type="SMART" id="SM00382"/>
    </source>
</evidence>
<dbReference type="InterPro" id="IPR000897">
    <property type="entry name" value="SRP54_GTPase_dom"/>
</dbReference>
<evidence type="ECO:0000256" key="3">
    <source>
        <dbReference type="ARBA" id="ARBA00014919"/>
    </source>
</evidence>
<feature type="domain" description="SRP54-type proteins GTP-binding" evidence="16">
    <location>
        <begin position="268"/>
        <end position="464"/>
    </location>
</feature>
<keyword evidence="6" id="KW-0547">Nucleotide-binding</keyword>
<feature type="domain" description="AAA+ ATPase" evidence="15">
    <location>
        <begin position="267"/>
        <end position="408"/>
    </location>
</feature>
<feature type="region of interest" description="Disordered" evidence="14">
    <location>
        <begin position="153"/>
        <end position="173"/>
    </location>
</feature>
<gene>
    <name evidence="17" type="ORF">MNBD_GAMMA24-1506</name>
</gene>
<accession>A0A3B1CA84</accession>
<evidence type="ECO:0000256" key="8">
    <source>
        <dbReference type="ARBA" id="ARBA00022927"/>
    </source>
</evidence>
<reference evidence="17" key="1">
    <citation type="submission" date="2018-06" db="EMBL/GenBank/DDBJ databases">
        <authorList>
            <person name="Zhirakovskaya E."/>
        </authorList>
    </citation>
    <scope>NUCLEOTIDE SEQUENCE</scope>
</reference>
<evidence type="ECO:0000256" key="4">
    <source>
        <dbReference type="ARBA" id="ARBA00022448"/>
    </source>
</evidence>
<dbReference type="GO" id="GO:0044781">
    <property type="term" value="P:bacterial-type flagellum organization"/>
    <property type="evidence" value="ECO:0007669"/>
    <property type="project" value="UniProtKB-KW"/>
</dbReference>
<evidence type="ECO:0000256" key="1">
    <source>
        <dbReference type="ARBA" id="ARBA00004413"/>
    </source>
</evidence>
<dbReference type="InterPro" id="IPR027417">
    <property type="entry name" value="P-loop_NTPase"/>
</dbReference>
<evidence type="ECO:0000313" key="17">
    <source>
        <dbReference type="EMBL" id="VAX13757.1"/>
    </source>
</evidence>
<evidence type="ECO:0000256" key="9">
    <source>
        <dbReference type="ARBA" id="ARBA00023134"/>
    </source>
</evidence>
<dbReference type="GO" id="GO:0003924">
    <property type="term" value="F:GTPase activity"/>
    <property type="evidence" value="ECO:0007669"/>
    <property type="project" value="InterPro"/>
</dbReference>
<dbReference type="Pfam" id="PF00448">
    <property type="entry name" value="SRP54"/>
    <property type="match status" value="1"/>
</dbReference>
<keyword evidence="8" id="KW-0653">Protein transport</keyword>
<dbReference type="Gene3D" id="3.40.50.300">
    <property type="entry name" value="P-loop containing nucleotide triphosphate hydrolases"/>
    <property type="match status" value="1"/>
</dbReference>
<sequence length="491" mass="53480">MKIKRFHAKDMRSTIRKVREELGADAVILSNRRAADGVEIIAAIDYDESLLDAQVPAATSASRDDEINIDASGPEIAERTNKTVSLSTSQREADDLPDVYSEAALNRRLSQPRQPAFAAHDFSLPEVDHDIEVQNSQANHAELRETPFIKETLNESPTPQQTETEAQTRAHSWSEEPSILAMQEELKSLRGLLVEQLSGLAWGQETCYHPLRARLLQRLLALGLSPVLAREIAAQCDEDDEIEKNWRCALARIAKRLPVAEQDILEQGGIIALVGATGVGKTTTVAKLAARYTLQHGPQKVLLITTDNNRVAAHEQLRSYARILGVPMRVAGDAQTLKSLIHGFADKGLILIDTAGMSQRDMKLSKQLSMITDGARDGGREVQIYLTLAANSQRGVLEDVAQAFNTIPLAGAILTKLDETTSLGGTLSVTIEQSMPVAWISDGQQVPEDLHRARPHSLVSRSVAIMQKLTSPEGDDPVSLTLGGMLANANG</sequence>
<evidence type="ECO:0000256" key="11">
    <source>
        <dbReference type="ARBA" id="ARBA00023225"/>
    </source>
</evidence>
<comment type="function">
    <text evidence="12">Necessary for flagellar biosynthesis. May be involved in translocation of the flagellum.</text>
</comment>
<dbReference type="SUPFAM" id="SSF52540">
    <property type="entry name" value="P-loop containing nucleoside triphosphate hydrolases"/>
    <property type="match status" value="1"/>
</dbReference>
<dbReference type="FunFam" id="3.40.50.300:FF:000695">
    <property type="entry name" value="Flagellar biosynthesis regulator FlhF"/>
    <property type="match status" value="1"/>
</dbReference>
<keyword evidence="17" id="KW-0969">Cilium</keyword>
<dbReference type="SMART" id="SM00382">
    <property type="entry name" value="AAA"/>
    <property type="match status" value="1"/>
</dbReference>
<keyword evidence="4" id="KW-0813">Transport</keyword>
<evidence type="ECO:0000256" key="5">
    <source>
        <dbReference type="ARBA" id="ARBA00022475"/>
    </source>
</evidence>
<proteinExistence type="inferred from homology"/>